<evidence type="ECO:0000256" key="2">
    <source>
        <dbReference type="ARBA" id="ARBA00006824"/>
    </source>
</evidence>
<sequence>MAPCMVFSIIGLVGLTKNWSIDEAKTGLKDNYIRAMFMNIRIWPPIQFINFTVVPVHLRLTFHHLNPAPSLAIIMSCGDIITQTLIERRSEWDIGRTAKFGSIGLLLVVWRYTQGRLRPRQPPAPSLISGLLDSVLTLGSGGVEESVWKLQRKATLT</sequence>
<dbReference type="Pfam" id="PF04117">
    <property type="entry name" value="Mpv17_PMP22"/>
    <property type="match status" value="1"/>
</dbReference>
<keyword evidence="3" id="KW-0812">Transmembrane</keyword>
<dbReference type="OrthoDB" id="430207at2759"/>
<reference evidence="10" key="1">
    <citation type="submission" date="2016-06" db="UniProtKB">
        <authorList>
            <consortium name="WormBaseParasite"/>
        </authorList>
    </citation>
    <scope>IDENTIFICATION</scope>
</reference>
<dbReference type="STRING" id="70667.A0A183TBE5"/>
<organism evidence="10">
    <name type="scientific">Schistocephalus solidus</name>
    <name type="common">Tapeworm</name>
    <dbReference type="NCBI Taxonomy" id="70667"/>
    <lineage>
        <taxon>Eukaryota</taxon>
        <taxon>Metazoa</taxon>
        <taxon>Spiralia</taxon>
        <taxon>Lophotrochozoa</taxon>
        <taxon>Platyhelminthes</taxon>
        <taxon>Cestoda</taxon>
        <taxon>Eucestoda</taxon>
        <taxon>Diphyllobothriidea</taxon>
        <taxon>Diphyllobothriidae</taxon>
        <taxon>Schistocephalus</taxon>
    </lineage>
</organism>
<reference evidence="8 9" key="2">
    <citation type="submission" date="2018-11" db="EMBL/GenBank/DDBJ databases">
        <authorList>
            <consortium name="Pathogen Informatics"/>
        </authorList>
    </citation>
    <scope>NUCLEOTIDE SEQUENCE [LARGE SCALE GENOMIC DNA]</scope>
    <source>
        <strain evidence="8 9">NST_G2</strain>
    </source>
</reference>
<dbReference type="PANTHER" id="PTHR11266:SF17">
    <property type="entry name" value="PROTEIN MPV17"/>
    <property type="match status" value="1"/>
</dbReference>
<dbReference type="Proteomes" id="UP000275846">
    <property type="component" value="Unassembled WGS sequence"/>
</dbReference>
<evidence type="ECO:0000313" key="8">
    <source>
        <dbReference type="EMBL" id="VDM00179.1"/>
    </source>
</evidence>
<dbReference type="InterPro" id="IPR007248">
    <property type="entry name" value="Mpv17_PMP22"/>
</dbReference>
<evidence type="ECO:0000256" key="5">
    <source>
        <dbReference type="ARBA" id="ARBA00023136"/>
    </source>
</evidence>
<gene>
    <name evidence="8" type="ORF">SSLN_LOCUS13793</name>
</gene>
<keyword evidence="4" id="KW-1133">Transmembrane helix</keyword>
<dbReference type="GO" id="GO:0005739">
    <property type="term" value="C:mitochondrion"/>
    <property type="evidence" value="ECO:0007669"/>
    <property type="project" value="TreeGrafter"/>
</dbReference>
<keyword evidence="9" id="KW-1185">Reference proteome</keyword>
<dbReference type="WBParaSite" id="SSLN_0001431601-mRNA-1">
    <property type="protein sequence ID" value="SSLN_0001431601-mRNA-1"/>
    <property type="gene ID" value="SSLN_0001431601"/>
</dbReference>
<evidence type="ECO:0000256" key="3">
    <source>
        <dbReference type="ARBA" id="ARBA00022692"/>
    </source>
</evidence>
<comment type="subcellular location">
    <subcellularLocation>
        <location evidence="1">Membrane</location>
        <topology evidence="1">Multi-pass membrane protein</topology>
    </subcellularLocation>
</comment>
<accession>A0A183TBE5</accession>
<evidence type="ECO:0000256" key="4">
    <source>
        <dbReference type="ARBA" id="ARBA00022989"/>
    </source>
</evidence>
<evidence type="ECO:0000313" key="9">
    <source>
        <dbReference type="Proteomes" id="UP000275846"/>
    </source>
</evidence>
<name>A0A183TBE5_SCHSO</name>
<dbReference type="PANTHER" id="PTHR11266">
    <property type="entry name" value="PEROXISOMAL MEMBRANE PROTEIN 2, PXMP2 MPV17"/>
    <property type="match status" value="1"/>
</dbReference>
<dbReference type="GO" id="GO:0016020">
    <property type="term" value="C:membrane"/>
    <property type="evidence" value="ECO:0007669"/>
    <property type="project" value="UniProtKB-SubCell"/>
</dbReference>
<evidence type="ECO:0000256" key="1">
    <source>
        <dbReference type="ARBA" id="ARBA00004141"/>
    </source>
</evidence>
<comment type="similarity">
    <text evidence="2 7">Belongs to the peroxisomal membrane protein PXMP2/4 family.</text>
</comment>
<proteinExistence type="inferred from homology"/>
<dbReference type="EMBL" id="UYSU01038380">
    <property type="protein sequence ID" value="VDM00179.1"/>
    <property type="molecule type" value="Genomic_DNA"/>
</dbReference>
<keyword evidence="5" id="KW-0472">Membrane</keyword>
<protein>
    <recommendedName>
        <fullName evidence="6">Mitochondrial inner membrane protein Mpv17</fullName>
    </recommendedName>
</protein>
<evidence type="ECO:0000256" key="6">
    <source>
        <dbReference type="ARBA" id="ARBA00049743"/>
    </source>
</evidence>
<dbReference type="AlphaFoldDB" id="A0A183TBE5"/>
<evidence type="ECO:0000313" key="10">
    <source>
        <dbReference type="WBParaSite" id="SSLN_0001431601-mRNA-1"/>
    </source>
</evidence>
<evidence type="ECO:0000256" key="7">
    <source>
        <dbReference type="RuleBase" id="RU363053"/>
    </source>
</evidence>